<feature type="domain" description="Penicillin binding protein A dimerisation" evidence="1">
    <location>
        <begin position="60"/>
        <end position="121"/>
    </location>
</feature>
<gene>
    <name evidence="2" type="ORF">ACFQ08_20205</name>
</gene>
<dbReference type="InterPro" id="IPR054120">
    <property type="entry name" value="PBPA_dimer"/>
</dbReference>
<evidence type="ECO:0000313" key="3">
    <source>
        <dbReference type="Proteomes" id="UP001597024"/>
    </source>
</evidence>
<feature type="non-terminal residue" evidence="2">
    <location>
        <position position="121"/>
    </location>
</feature>
<name>A0ABW3DUX7_9ACTN</name>
<dbReference type="EMBL" id="JBHTHX010000741">
    <property type="protein sequence ID" value="MFD0886876.1"/>
    <property type="molecule type" value="Genomic_DNA"/>
</dbReference>
<reference evidence="3" key="1">
    <citation type="journal article" date="2019" name="Int. J. Syst. Evol. Microbiol.">
        <title>The Global Catalogue of Microorganisms (GCM) 10K type strain sequencing project: providing services to taxonomists for standard genome sequencing and annotation.</title>
        <authorList>
            <consortium name="The Broad Institute Genomics Platform"/>
            <consortium name="The Broad Institute Genome Sequencing Center for Infectious Disease"/>
            <person name="Wu L."/>
            <person name="Ma J."/>
        </authorList>
    </citation>
    <scope>NUCLEOTIDE SEQUENCE [LARGE SCALE GENOMIC DNA]</scope>
    <source>
        <strain evidence="3">CCUG 62974</strain>
    </source>
</reference>
<sequence length="121" mass="13196">MAAPRACRINIPLRHVALTCGFMMFALLANVTYLQGFLGDRLCDDPRNPRMVVTRLDGPRGDILLRDGTVVATSVENEIAGHRYRRLYPGGPPYAPVTGHLSIHRATGLERARGAVLSGTD</sequence>
<organism evidence="2 3">
    <name type="scientific">Streptosporangium algeriense</name>
    <dbReference type="NCBI Taxonomy" id="1682748"/>
    <lineage>
        <taxon>Bacteria</taxon>
        <taxon>Bacillati</taxon>
        <taxon>Actinomycetota</taxon>
        <taxon>Actinomycetes</taxon>
        <taxon>Streptosporangiales</taxon>
        <taxon>Streptosporangiaceae</taxon>
        <taxon>Streptosporangium</taxon>
    </lineage>
</organism>
<proteinExistence type="predicted"/>
<accession>A0ABW3DUX7</accession>
<evidence type="ECO:0000313" key="2">
    <source>
        <dbReference type="EMBL" id="MFD0886876.1"/>
    </source>
</evidence>
<dbReference type="Pfam" id="PF21922">
    <property type="entry name" value="PBP_dimer_2"/>
    <property type="match status" value="1"/>
</dbReference>
<evidence type="ECO:0000259" key="1">
    <source>
        <dbReference type="Pfam" id="PF21922"/>
    </source>
</evidence>
<protein>
    <submittedName>
        <fullName evidence="2">Penicillin-binding protein 2</fullName>
    </submittedName>
</protein>
<comment type="caution">
    <text evidence="2">The sequence shown here is derived from an EMBL/GenBank/DDBJ whole genome shotgun (WGS) entry which is preliminary data.</text>
</comment>
<dbReference type="Proteomes" id="UP001597024">
    <property type="component" value="Unassembled WGS sequence"/>
</dbReference>
<keyword evidence="3" id="KW-1185">Reference proteome</keyword>
<dbReference type="Gene3D" id="3.90.1310.10">
    <property type="entry name" value="Penicillin-binding protein 2a (Domain 2)"/>
    <property type="match status" value="1"/>
</dbReference>